<proteinExistence type="predicted"/>
<keyword evidence="3" id="KW-1185">Reference proteome</keyword>
<dbReference type="Proteomes" id="UP000799291">
    <property type="component" value="Unassembled WGS sequence"/>
</dbReference>
<dbReference type="EMBL" id="MU005585">
    <property type="protein sequence ID" value="KAF2682926.1"/>
    <property type="molecule type" value="Genomic_DNA"/>
</dbReference>
<feature type="compositionally biased region" description="Polar residues" evidence="1">
    <location>
        <begin position="10"/>
        <end position="29"/>
    </location>
</feature>
<evidence type="ECO:0000256" key="1">
    <source>
        <dbReference type="SAM" id="MobiDB-lite"/>
    </source>
</evidence>
<evidence type="ECO:0000313" key="3">
    <source>
        <dbReference type="Proteomes" id="UP000799291"/>
    </source>
</evidence>
<name>A0A6G1IXE1_9PLEO</name>
<feature type="region of interest" description="Disordered" evidence="1">
    <location>
        <begin position="1"/>
        <end position="29"/>
    </location>
</feature>
<feature type="region of interest" description="Disordered" evidence="1">
    <location>
        <begin position="103"/>
        <end position="142"/>
    </location>
</feature>
<gene>
    <name evidence="2" type="ORF">K458DRAFT_390199</name>
</gene>
<reference evidence="2" key="1">
    <citation type="journal article" date="2020" name="Stud. Mycol.">
        <title>101 Dothideomycetes genomes: a test case for predicting lifestyles and emergence of pathogens.</title>
        <authorList>
            <person name="Haridas S."/>
            <person name="Albert R."/>
            <person name="Binder M."/>
            <person name="Bloem J."/>
            <person name="Labutti K."/>
            <person name="Salamov A."/>
            <person name="Andreopoulos B."/>
            <person name="Baker S."/>
            <person name="Barry K."/>
            <person name="Bills G."/>
            <person name="Bluhm B."/>
            <person name="Cannon C."/>
            <person name="Castanera R."/>
            <person name="Culley D."/>
            <person name="Daum C."/>
            <person name="Ezra D."/>
            <person name="Gonzalez J."/>
            <person name="Henrissat B."/>
            <person name="Kuo A."/>
            <person name="Liang C."/>
            <person name="Lipzen A."/>
            <person name="Lutzoni F."/>
            <person name="Magnuson J."/>
            <person name="Mondo S."/>
            <person name="Nolan M."/>
            <person name="Ohm R."/>
            <person name="Pangilinan J."/>
            <person name="Park H.-J."/>
            <person name="Ramirez L."/>
            <person name="Alfaro M."/>
            <person name="Sun H."/>
            <person name="Tritt A."/>
            <person name="Yoshinaga Y."/>
            <person name="Zwiers L.-H."/>
            <person name="Turgeon B."/>
            <person name="Goodwin S."/>
            <person name="Spatafora J."/>
            <person name="Crous P."/>
            <person name="Grigoriev I."/>
        </authorList>
    </citation>
    <scope>NUCLEOTIDE SEQUENCE</scope>
    <source>
        <strain evidence="2">CBS 122367</strain>
    </source>
</reference>
<protein>
    <submittedName>
        <fullName evidence="2">Uncharacterized protein</fullName>
    </submittedName>
</protein>
<dbReference type="AlphaFoldDB" id="A0A6G1IXE1"/>
<organism evidence="2 3">
    <name type="scientific">Lentithecium fluviatile CBS 122367</name>
    <dbReference type="NCBI Taxonomy" id="1168545"/>
    <lineage>
        <taxon>Eukaryota</taxon>
        <taxon>Fungi</taxon>
        <taxon>Dikarya</taxon>
        <taxon>Ascomycota</taxon>
        <taxon>Pezizomycotina</taxon>
        <taxon>Dothideomycetes</taxon>
        <taxon>Pleosporomycetidae</taxon>
        <taxon>Pleosporales</taxon>
        <taxon>Massarineae</taxon>
        <taxon>Lentitheciaceae</taxon>
        <taxon>Lentithecium</taxon>
    </lineage>
</organism>
<sequence>MSTTPPQPLSPETKSQTLSAGSVAGSNSDQVSALVDEAPKVNGIPDSQLAEVESMSAPAADADIETLSVYTPKTEAVALNVGCRPHVHASPKLVAPKSAKKVIPLATKKRKPQAPTQSQTPKKTKASAKQKPATPIATPQRPLLPALAPAVVTPFGPATPTPIQALAGQKINLAQSYPQQPSFLGNVGSGVMDGGVLEEKRAGGAQNGYGRMGSLPQLGTPASDNSRPGNGPLTGISATNMQAPGGQSFNAVMGGFHLAMQVGVVQLTSQQHQAMIQMQKLQMARQQHIQLLDRTGILSAAGGQKPNGFSPATLGYATPVQERAQPLGQAGSMSAGGIL</sequence>
<accession>A0A6G1IXE1</accession>
<evidence type="ECO:0000313" key="2">
    <source>
        <dbReference type="EMBL" id="KAF2682926.1"/>
    </source>
</evidence>